<evidence type="ECO:0000256" key="3">
    <source>
        <dbReference type="ARBA" id="ARBA00022771"/>
    </source>
</evidence>
<evidence type="ECO:0000256" key="1">
    <source>
        <dbReference type="ARBA" id="ARBA00004123"/>
    </source>
</evidence>
<proteinExistence type="predicted"/>
<reference evidence="7" key="1">
    <citation type="journal article" date="2014" name="Proc. Natl. Acad. Sci. U.S.A.">
        <title>Extensive sampling of basidiomycete genomes demonstrates inadequacy of the white-rot/brown-rot paradigm for wood decay fungi.</title>
        <authorList>
            <person name="Riley R."/>
            <person name="Salamov A.A."/>
            <person name="Brown D.W."/>
            <person name="Nagy L.G."/>
            <person name="Floudas D."/>
            <person name="Held B.W."/>
            <person name="Levasseur A."/>
            <person name="Lombard V."/>
            <person name="Morin E."/>
            <person name="Otillar R."/>
            <person name="Lindquist E.A."/>
            <person name="Sun H."/>
            <person name="LaButti K.M."/>
            <person name="Schmutz J."/>
            <person name="Jabbour D."/>
            <person name="Luo H."/>
            <person name="Baker S.E."/>
            <person name="Pisabarro A.G."/>
            <person name="Walton J.D."/>
            <person name="Blanchette R.A."/>
            <person name="Henrissat B."/>
            <person name="Martin F."/>
            <person name="Cullen D."/>
            <person name="Hibbett D.S."/>
            <person name="Grigoriev I.V."/>
        </authorList>
    </citation>
    <scope>NUCLEOTIDE SEQUENCE [LARGE SCALE GENOMIC DNA]</scope>
    <source>
        <strain evidence="7">MUCL 33604</strain>
    </source>
</reference>
<evidence type="ECO:0000313" key="6">
    <source>
        <dbReference type="EMBL" id="KDQ60303.1"/>
    </source>
</evidence>
<evidence type="ECO:0000256" key="5">
    <source>
        <dbReference type="ARBA" id="ARBA00023242"/>
    </source>
</evidence>
<keyword evidence="2" id="KW-0479">Metal-binding</keyword>
<dbReference type="PANTHER" id="PTHR46481">
    <property type="entry name" value="ZINC FINGER BED DOMAIN-CONTAINING PROTEIN 4"/>
    <property type="match status" value="1"/>
</dbReference>
<gene>
    <name evidence="6" type="ORF">JAAARDRAFT_191695</name>
</gene>
<dbReference type="EMBL" id="KL197714">
    <property type="protein sequence ID" value="KDQ60303.1"/>
    <property type="molecule type" value="Genomic_DNA"/>
</dbReference>
<dbReference type="HOGENOM" id="CLU_1875744_0_0_1"/>
<evidence type="ECO:0000313" key="7">
    <source>
        <dbReference type="Proteomes" id="UP000027265"/>
    </source>
</evidence>
<dbReference type="GO" id="GO:0005634">
    <property type="term" value="C:nucleus"/>
    <property type="evidence" value="ECO:0007669"/>
    <property type="project" value="UniProtKB-SubCell"/>
</dbReference>
<keyword evidence="5" id="KW-0539">Nucleus</keyword>
<name>A0A067PZQ8_9AGAM</name>
<dbReference type="Proteomes" id="UP000027265">
    <property type="component" value="Unassembled WGS sequence"/>
</dbReference>
<evidence type="ECO:0000256" key="2">
    <source>
        <dbReference type="ARBA" id="ARBA00022723"/>
    </source>
</evidence>
<keyword evidence="4" id="KW-0862">Zinc</keyword>
<dbReference type="OrthoDB" id="2749294at2759"/>
<evidence type="ECO:0000256" key="4">
    <source>
        <dbReference type="ARBA" id="ARBA00022833"/>
    </source>
</evidence>
<keyword evidence="3" id="KW-0863">Zinc-finger</keyword>
<dbReference type="GO" id="GO:0008270">
    <property type="term" value="F:zinc ion binding"/>
    <property type="evidence" value="ECO:0007669"/>
    <property type="project" value="UniProtKB-KW"/>
</dbReference>
<protein>
    <recommendedName>
        <fullName evidence="8">HAT C-terminal dimerisation domain-containing protein</fullName>
    </recommendedName>
</protein>
<accession>A0A067PZQ8</accession>
<comment type="subcellular location">
    <subcellularLocation>
        <location evidence="1">Nucleus</location>
    </subcellularLocation>
</comment>
<dbReference type="AlphaFoldDB" id="A0A067PZQ8"/>
<keyword evidence="7" id="KW-1185">Reference proteome</keyword>
<dbReference type="InterPro" id="IPR012337">
    <property type="entry name" value="RNaseH-like_sf"/>
</dbReference>
<dbReference type="InParanoid" id="A0A067PZQ8"/>
<dbReference type="InterPro" id="IPR052035">
    <property type="entry name" value="ZnF_BED_domain_contain"/>
</dbReference>
<sequence length="136" mass="15025">MIWDLWSQDKTSTPFLGLVGQWISVNGSNWKLECKVLGFHKISGAHDSQNLGKYFIKLTDCVGITSKSLHKLGYVTCDNATNNDTAAAKVSSIFQCRGVHEWNNIESKLGCLAHIINLGIGNLMDKITKMAVIKTQ</sequence>
<evidence type="ECO:0008006" key="8">
    <source>
        <dbReference type="Google" id="ProtNLM"/>
    </source>
</evidence>
<dbReference type="PANTHER" id="PTHR46481:SF10">
    <property type="entry name" value="ZINC FINGER BED DOMAIN-CONTAINING PROTEIN 39"/>
    <property type="match status" value="1"/>
</dbReference>
<dbReference type="SUPFAM" id="SSF53098">
    <property type="entry name" value="Ribonuclease H-like"/>
    <property type="match status" value="1"/>
</dbReference>
<organism evidence="6 7">
    <name type="scientific">Jaapia argillacea MUCL 33604</name>
    <dbReference type="NCBI Taxonomy" id="933084"/>
    <lineage>
        <taxon>Eukaryota</taxon>
        <taxon>Fungi</taxon>
        <taxon>Dikarya</taxon>
        <taxon>Basidiomycota</taxon>
        <taxon>Agaricomycotina</taxon>
        <taxon>Agaricomycetes</taxon>
        <taxon>Agaricomycetidae</taxon>
        <taxon>Jaapiales</taxon>
        <taxon>Jaapiaceae</taxon>
        <taxon>Jaapia</taxon>
    </lineage>
</organism>